<comment type="subcellular location">
    <subcellularLocation>
        <location evidence="1">Cytoplasm</location>
    </subcellularLocation>
    <subcellularLocation>
        <location evidence="2">Lysosome membrane</location>
    </subcellularLocation>
</comment>
<evidence type="ECO:0000256" key="6">
    <source>
        <dbReference type="ARBA" id="ARBA00023228"/>
    </source>
</evidence>
<dbReference type="AlphaFoldDB" id="A0AAJ6YLH6"/>
<feature type="domain" description="UDENN FNIP1/2-type" evidence="8">
    <location>
        <begin position="32"/>
        <end position="988"/>
    </location>
</feature>
<feature type="region of interest" description="Disordered" evidence="7">
    <location>
        <begin position="224"/>
        <end position="243"/>
    </location>
</feature>
<dbReference type="PANTHER" id="PTHR21634:SF9">
    <property type="entry name" value="RE13835P"/>
    <property type="match status" value="1"/>
</dbReference>
<accession>A0AAJ6YLH6</accession>
<dbReference type="PRINTS" id="PR02073">
    <property type="entry name" value="FOLLICULNIP1"/>
</dbReference>
<sequence length="1001" mass="112364">MPLIARLWAKGRAETALDERRTRTHGSNSLQYEQNCVRILLFRECEWRGRKLLFDSIAIEKNKEHKPEDNDNNNTSSYCRNIIKNKRILCERDKRFVEASDGVSGEERWLCQDISLLSEMIFGSVAMTYRGVSFKIHEMNPPGCIMYTKVFPYLEHGLCKQSLIIKNSDGYSNGNHSGLTTNEGSQSADGAGNSSGAAGSLSSLRRRWLRAESTSLSRFETDDSFRQNCKSPTTNSVKESHAPKHKTRLGLAMVLQLPNGREQETSKRLLEHAALLEGMLDRLRLSCIEGKDLERNFVNKLYRTSSRCVLKLLGLLMSLDAHTSATLIWHDLLLNSSMTVNVQVNTLHRSLEQMFLLLEELDSKSTNFFISTIVTAVLTHHLGWVHTAPPRRSKQPMESLSLDKQYACSPLWAQLNDLYGALGTPARVAQTVIAGEPGKAKLIASVLRFLSYFLRSGVVERREESRCRSEEDVHEAVAILERADRKNACPDLGRRWKKSTTLAESTQPIPKSETKLDQPRKRFEFEAADDDCIDKMFEMTSAKKLKSSAVVEEELGEERTATREPKLIPREDEEREVHKESVLRGFLAKKKVAVNEITNDAIIDQKLAALRRPKLTLDNFHSDSKTLEDPSLALLSSLGEDTAAHETKAQVYFALGNDTKSGLTIRERLRSTCKCQCSYTFTRVPSTSAELPEGVLRKIIQRNFPESSKNMQPSADCTDDFGLCLKCHRGYASSSHGFENGKLLLETPTNATEMLRGCRGSASSRVLNSNCLEALIEASCVIELPMPRSKKVSGLTKKMSSERVGFSKSLLSSKTVDSEEDSRDSSYTWGMVVQGFTKRKEKSRRKTEEECRKEWWWPIREGLGVEAKFPIVDHPVSEALCILGDLDNWQVGLLSNSAGGSTPIPVGMSRLVSNMLEAFACMWKEFRSPVQCIKLLESRLREMWMRSETLAEFLLAADTSESSYTNLTSFLDVDAADLPLLLAVATTHTPQIAQRLGLTLA</sequence>
<dbReference type="GeneID" id="105364094"/>
<evidence type="ECO:0000256" key="2">
    <source>
        <dbReference type="ARBA" id="ARBA00004656"/>
    </source>
</evidence>
<dbReference type="Proteomes" id="UP000695007">
    <property type="component" value="Unplaced"/>
</dbReference>
<dbReference type="InterPro" id="IPR028084">
    <property type="entry name" value="FNIP_N_dom"/>
</dbReference>
<feature type="compositionally biased region" description="Polar residues" evidence="7">
    <location>
        <begin position="226"/>
        <end position="237"/>
    </location>
</feature>
<dbReference type="KEGG" id="csol:105364094"/>
<reference evidence="10" key="1">
    <citation type="submission" date="2025-08" db="UniProtKB">
        <authorList>
            <consortium name="RefSeq"/>
        </authorList>
    </citation>
    <scope>IDENTIFICATION</scope>
</reference>
<feature type="compositionally biased region" description="Low complexity" evidence="7">
    <location>
        <begin position="184"/>
        <end position="199"/>
    </location>
</feature>
<evidence type="ECO:0000259" key="8">
    <source>
        <dbReference type="PROSITE" id="PS51836"/>
    </source>
</evidence>
<evidence type="ECO:0000256" key="5">
    <source>
        <dbReference type="ARBA" id="ARBA00023136"/>
    </source>
</evidence>
<proteinExistence type="inferred from homology"/>
<evidence type="ECO:0000313" key="9">
    <source>
        <dbReference type="Proteomes" id="UP000695007"/>
    </source>
</evidence>
<comment type="similarity">
    <text evidence="3">Belongs to the FNIP family.</text>
</comment>
<dbReference type="InterPro" id="IPR028086">
    <property type="entry name" value="FNIP_C_dom"/>
</dbReference>
<evidence type="ECO:0000256" key="3">
    <source>
        <dbReference type="ARBA" id="ARBA00007541"/>
    </source>
</evidence>
<evidence type="ECO:0000256" key="7">
    <source>
        <dbReference type="SAM" id="MobiDB-lite"/>
    </source>
</evidence>
<dbReference type="Pfam" id="PF14638">
    <property type="entry name" value="FNIP_C"/>
    <property type="match status" value="1"/>
</dbReference>
<dbReference type="GO" id="GO:0042030">
    <property type="term" value="F:ATPase inhibitor activity"/>
    <property type="evidence" value="ECO:0007669"/>
    <property type="project" value="TreeGrafter"/>
</dbReference>
<feature type="region of interest" description="Disordered" evidence="7">
    <location>
        <begin position="175"/>
        <end position="199"/>
    </location>
</feature>
<keyword evidence="6" id="KW-0458">Lysosome</keyword>
<dbReference type="PANTHER" id="PTHR21634">
    <property type="entry name" value="RE13835P"/>
    <property type="match status" value="1"/>
</dbReference>
<keyword evidence="9" id="KW-1185">Reference proteome</keyword>
<evidence type="ECO:0000256" key="4">
    <source>
        <dbReference type="ARBA" id="ARBA00022490"/>
    </source>
</evidence>
<dbReference type="InterPro" id="IPR037545">
    <property type="entry name" value="DENN_FNIP1/2"/>
</dbReference>
<dbReference type="GO" id="GO:0051087">
    <property type="term" value="F:protein-folding chaperone binding"/>
    <property type="evidence" value="ECO:0007669"/>
    <property type="project" value="TreeGrafter"/>
</dbReference>
<protein>
    <submittedName>
        <fullName evidence="10">Folliculin-interacting protein 2</fullName>
    </submittedName>
</protein>
<name>A0AAJ6YLH6_9HYME</name>
<dbReference type="Pfam" id="PF14637">
    <property type="entry name" value="FNIP_M"/>
    <property type="match status" value="1"/>
</dbReference>
<dbReference type="GO" id="GO:0005765">
    <property type="term" value="C:lysosomal membrane"/>
    <property type="evidence" value="ECO:0007669"/>
    <property type="project" value="UniProtKB-SubCell"/>
</dbReference>
<dbReference type="PROSITE" id="PS51836">
    <property type="entry name" value="DENN_FNIP12"/>
    <property type="match status" value="1"/>
</dbReference>
<dbReference type="RefSeq" id="XP_011500259.1">
    <property type="nucleotide sequence ID" value="XM_011501957.1"/>
</dbReference>
<gene>
    <name evidence="10" type="primary">LOC105364094</name>
</gene>
<dbReference type="InterPro" id="IPR028085">
    <property type="entry name" value="FNIP_mid_dom"/>
</dbReference>
<dbReference type="InterPro" id="IPR026156">
    <property type="entry name" value="FNIP_fam"/>
</dbReference>
<organism evidence="9 10">
    <name type="scientific">Ceratosolen solmsi marchali</name>
    <dbReference type="NCBI Taxonomy" id="326594"/>
    <lineage>
        <taxon>Eukaryota</taxon>
        <taxon>Metazoa</taxon>
        <taxon>Ecdysozoa</taxon>
        <taxon>Arthropoda</taxon>
        <taxon>Hexapoda</taxon>
        <taxon>Insecta</taxon>
        <taxon>Pterygota</taxon>
        <taxon>Neoptera</taxon>
        <taxon>Endopterygota</taxon>
        <taxon>Hymenoptera</taxon>
        <taxon>Apocrita</taxon>
        <taxon>Proctotrupomorpha</taxon>
        <taxon>Chalcidoidea</taxon>
        <taxon>Agaonidae</taxon>
        <taxon>Agaoninae</taxon>
        <taxon>Ceratosolen</taxon>
    </lineage>
</organism>
<evidence type="ECO:0000313" key="10">
    <source>
        <dbReference type="RefSeq" id="XP_011500259.1"/>
    </source>
</evidence>
<evidence type="ECO:0000256" key="1">
    <source>
        <dbReference type="ARBA" id="ARBA00004496"/>
    </source>
</evidence>
<dbReference type="Pfam" id="PF14636">
    <property type="entry name" value="FNIP_N"/>
    <property type="match status" value="1"/>
</dbReference>
<keyword evidence="5" id="KW-0472">Membrane</keyword>
<keyword evidence="4" id="KW-0963">Cytoplasm</keyword>